<dbReference type="SUPFAM" id="SSF49464">
    <property type="entry name" value="Carboxypeptidase regulatory domain-like"/>
    <property type="match status" value="1"/>
</dbReference>
<comment type="caution">
    <text evidence="9">The sequence shown here is derived from an EMBL/GenBank/DDBJ whole genome shotgun (WGS) entry which is preliminary data.</text>
</comment>
<keyword evidence="3 7" id="KW-1134">Transmembrane beta strand</keyword>
<proteinExistence type="inferred from homology"/>
<dbReference type="OrthoDB" id="9768177at2"/>
<dbReference type="InterPro" id="IPR036942">
    <property type="entry name" value="Beta-barrel_TonB_sf"/>
</dbReference>
<evidence type="ECO:0000256" key="6">
    <source>
        <dbReference type="ARBA" id="ARBA00023237"/>
    </source>
</evidence>
<dbReference type="InterPro" id="IPR008969">
    <property type="entry name" value="CarboxyPept-like_regulatory"/>
</dbReference>
<dbReference type="PROSITE" id="PS52016">
    <property type="entry name" value="TONB_DEPENDENT_REC_3"/>
    <property type="match status" value="1"/>
</dbReference>
<feature type="domain" description="TonB-dependent receptor plug" evidence="8">
    <location>
        <begin position="223"/>
        <end position="346"/>
    </location>
</feature>
<evidence type="ECO:0000313" key="9">
    <source>
        <dbReference type="EMBL" id="RKE52325.1"/>
    </source>
</evidence>
<dbReference type="AlphaFoldDB" id="A0A420B6T6"/>
<dbReference type="NCBIfam" id="TIGR04057">
    <property type="entry name" value="SusC_RagA_signa"/>
    <property type="match status" value="1"/>
</dbReference>
<evidence type="ECO:0000256" key="2">
    <source>
        <dbReference type="ARBA" id="ARBA00022448"/>
    </source>
</evidence>
<dbReference type="InterPro" id="IPR023996">
    <property type="entry name" value="TonB-dep_OMP_SusC/RagA"/>
</dbReference>
<organism evidence="9 10">
    <name type="scientific">Sphingobacterium detergens</name>
    <dbReference type="NCBI Taxonomy" id="1145106"/>
    <lineage>
        <taxon>Bacteria</taxon>
        <taxon>Pseudomonadati</taxon>
        <taxon>Bacteroidota</taxon>
        <taxon>Sphingobacteriia</taxon>
        <taxon>Sphingobacteriales</taxon>
        <taxon>Sphingobacteriaceae</taxon>
        <taxon>Sphingobacterium</taxon>
    </lineage>
</organism>
<dbReference type="SUPFAM" id="SSF56935">
    <property type="entry name" value="Porins"/>
    <property type="match status" value="1"/>
</dbReference>
<evidence type="ECO:0000313" key="10">
    <source>
        <dbReference type="Proteomes" id="UP000286246"/>
    </source>
</evidence>
<keyword evidence="2 7" id="KW-0813">Transport</keyword>
<dbReference type="InterPro" id="IPR037066">
    <property type="entry name" value="Plug_dom_sf"/>
</dbReference>
<evidence type="ECO:0000256" key="1">
    <source>
        <dbReference type="ARBA" id="ARBA00004571"/>
    </source>
</evidence>
<protein>
    <submittedName>
        <fullName evidence="9">TonB-linked SusC/RagA family outer membrane protein</fullName>
    </submittedName>
</protein>
<comment type="subcellular location">
    <subcellularLocation>
        <location evidence="1 7">Cell outer membrane</location>
        <topology evidence="1 7">Multi-pass membrane protein</topology>
    </subcellularLocation>
</comment>
<dbReference type="Pfam" id="PF07715">
    <property type="entry name" value="Plug"/>
    <property type="match status" value="1"/>
</dbReference>
<keyword evidence="5 7" id="KW-0472">Membrane</keyword>
<keyword evidence="6 7" id="KW-0998">Cell outer membrane</keyword>
<comment type="similarity">
    <text evidence="7">Belongs to the TonB-dependent receptor family.</text>
</comment>
<evidence type="ECO:0000256" key="7">
    <source>
        <dbReference type="PROSITE-ProRule" id="PRU01360"/>
    </source>
</evidence>
<dbReference type="InterPro" id="IPR012910">
    <property type="entry name" value="Plug_dom"/>
</dbReference>
<dbReference type="GO" id="GO:0009279">
    <property type="term" value="C:cell outer membrane"/>
    <property type="evidence" value="ECO:0007669"/>
    <property type="project" value="UniProtKB-SubCell"/>
</dbReference>
<accession>A0A420B6T6</accession>
<evidence type="ECO:0000256" key="4">
    <source>
        <dbReference type="ARBA" id="ARBA00022692"/>
    </source>
</evidence>
<dbReference type="InterPro" id="IPR023997">
    <property type="entry name" value="TonB-dep_OMP_SusC/RagA_CS"/>
</dbReference>
<dbReference type="Gene3D" id="2.60.40.1120">
    <property type="entry name" value="Carboxypeptidase-like, regulatory domain"/>
    <property type="match status" value="1"/>
</dbReference>
<dbReference type="NCBIfam" id="TIGR04056">
    <property type="entry name" value="OMP_RagA_SusC"/>
    <property type="match status" value="1"/>
</dbReference>
<dbReference type="EMBL" id="RAPY01000002">
    <property type="protein sequence ID" value="RKE52325.1"/>
    <property type="molecule type" value="Genomic_DNA"/>
</dbReference>
<evidence type="ECO:0000256" key="5">
    <source>
        <dbReference type="ARBA" id="ARBA00023136"/>
    </source>
</evidence>
<dbReference type="Proteomes" id="UP000286246">
    <property type="component" value="Unassembled WGS sequence"/>
</dbReference>
<evidence type="ECO:0000259" key="8">
    <source>
        <dbReference type="Pfam" id="PF07715"/>
    </source>
</evidence>
<evidence type="ECO:0000256" key="3">
    <source>
        <dbReference type="ARBA" id="ARBA00022452"/>
    </source>
</evidence>
<name>A0A420B6T6_SPHD1</name>
<dbReference type="InterPro" id="IPR039426">
    <property type="entry name" value="TonB-dep_rcpt-like"/>
</dbReference>
<sequence>MKHHFMKYRRVKSILLGGGVWLLILSPLGGLKAQINIAAKQKSLISVFRQVEKQSKYVFLYDKAVENSPAISFDCANCSIERVIQLLEQQTKLEFKISGQQVLVKKRTTKGTGETKAAALTLQAAQKDTIQGKVVDERGNPVVGATLLIKGTRIGTATDRTGTFKLLRPADGQQVLCNCLGYHPEEIHVAGQTTLMLTLRVKAQQLDDVVISTGFQKRERNKLIGNISSIKGEDLQASGITTVDKALRGKLTGVYVRSNSGRPGEAGSIIIRGSNTMTGSSEPLIILDGMPLQNGGVAGTDKTSSNINSLLTNGIGNIPPEDIASIDILRDATAASIYGARAANGVIVITTKRGEAGKDYINYSTKQSLNMQPGNAFNFMNSAEKLAFETQLYKDFHPVYGGRANQLLLQVDNGAISAAEAQQQINQLSMINTDWINVLYNPAYQQSHNIAMSGGSTKLQYNVSLNYQDANGTLMENNNKQGGMNVKLTRNINDKLLVDFNLYSTIKKNKEGQSAMDPFRYALFANPYERPYQEDGSYAWDKTYRDLSGKVGETAYLNYETFNIIKELRENTLTTDYANVRSQFGLEWKFLNGFQYRGSAVVNYTNVSTADESRAGTYRSFAQNWLNVARTSGSGVLPKFNYGFLEENSGRTLDYTVRNTIEYNKTFADKHYVQAFFANEVSERTNNRFFHYNPIYLQDYRMAGYPSWDDVPPANYKKLDLSRLGGTYYEKDRSVSFISSATYSYANRYVFNANFRSDGVDIIGSKNQFTPLWSVGAKWNGHEEKFVKEQLPWLNRFVLSAGFGYTGSINRSVYPFHTYTLSALVYDDVVKAQAFKYGNPVLKWEKKRDINYGAQISVLNSRLNIEANYYDNRVTDLLDNVVLPVSVGRTSSVVNAGILSNKGWELSARVELLKKTDWLWEVGGNLTTVKNNLDKVYYKKEPTVSNLTPQNVENYAMRSWFGYKYDHIDPNNGHMMVKAQRLDAAGNISGEEIIDLSKISSADLQSKYRTYYLGQQDPKLYGGFNTRLRYKSMTFSTNFVFADGNMIKGFQDRREGPSGMTDDVTAGRTNRLKEQQYRWRQYGDVTDIPYYSPTASNYVNYLIDRDIESGMYIKCTEIGVNWRANPAVLKKMIKQLQIGVFANNLFTISPYSGSDPETQMAFGYPTTPSYSFSLNIGF</sequence>
<dbReference type="RefSeq" id="WP_120259378.1">
    <property type="nucleotide sequence ID" value="NZ_RAPY01000002.1"/>
</dbReference>
<gene>
    <name evidence="9" type="ORF">DFQ12_2559</name>
</gene>
<keyword evidence="4 7" id="KW-0812">Transmembrane</keyword>
<keyword evidence="10" id="KW-1185">Reference proteome</keyword>
<dbReference type="Gene3D" id="2.40.170.20">
    <property type="entry name" value="TonB-dependent receptor, beta-barrel domain"/>
    <property type="match status" value="1"/>
</dbReference>
<reference evidence="9 10" key="1">
    <citation type="submission" date="2018-09" db="EMBL/GenBank/DDBJ databases">
        <title>Genomic Encyclopedia of Type Strains, Phase III (KMG-III): the genomes of soil and plant-associated and newly described type strains.</title>
        <authorList>
            <person name="Whitman W."/>
        </authorList>
    </citation>
    <scope>NUCLEOTIDE SEQUENCE [LARGE SCALE GENOMIC DNA]</scope>
    <source>
        <strain evidence="9 10">CECT 7938</strain>
    </source>
</reference>
<dbReference type="Pfam" id="PF13715">
    <property type="entry name" value="CarbopepD_reg_2"/>
    <property type="match status" value="1"/>
</dbReference>
<dbReference type="Gene3D" id="2.170.130.10">
    <property type="entry name" value="TonB-dependent receptor, plug domain"/>
    <property type="match status" value="1"/>
</dbReference>